<gene>
    <name evidence="3" type="ORF">ACFSGX_12720</name>
</gene>
<dbReference type="Gene3D" id="1.20.144.10">
    <property type="entry name" value="Phosphatidic acid phosphatase type 2/haloperoxidase"/>
    <property type="match status" value="1"/>
</dbReference>
<evidence type="ECO:0000259" key="2">
    <source>
        <dbReference type="SMART" id="SM00014"/>
    </source>
</evidence>
<dbReference type="Pfam" id="PF01569">
    <property type="entry name" value="PAP2"/>
    <property type="match status" value="1"/>
</dbReference>
<evidence type="ECO:0000313" key="3">
    <source>
        <dbReference type="EMBL" id="MFD1951630.1"/>
    </source>
</evidence>
<dbReference type="RefSeq" id="WP_380930432.1">
    <property type="nucleotide sequence ID" value="NZ_JBHUGS010000003.1"/>
</dbReference>
<dbReference type="SMART" id="SM00014">
    <property type="entry name" value="acidPPc"/>
    <property type="match status" value="1"/>
</dbReference>
<feature type="domain" description="Phosphatidic acid phosphatase type 2/haloperoxidase" evidence="2">
    <location>
        <begin position="81"/>
        <end position="193"/>
    </location>
</feature>
<sequence>MDMDRQAHQSQAERATAGRTAVERADAQVNASVAPLRDTMVVRATSAFSEILDQPPLVAISALTAVAGLATRNPRLARAGLRMLASHALATFAKGVIKNRVDRSRPKKLVDDGDYRMEPGESDEGDMRSFPSGHTAGGVAVVRALAREYPGSTVPAGAALTATAAALIPKQAHYPSDIAAGAVVGWVSEYLIHLAWGRMERHFPKGLAAR</sequence>
<feature type="compositionally biased region" description="Basic and acidic residues" evidence="1">
    <location>
        <begin position="109"/>
        <end position="119"/>
    </location>
</feature>
<dbReference type="Proteomes" id="UP001597400">
    <property type="component" value="Unassembled WGS sequence"/>
</dbReference>
<dbReference type="SUPFAM" id="SSF48317">
    <property type="entry name" value="Acid phosphatase/Vanadium-dependent haloperoxidase"/>
    <property type="match status" value="1"/>
</dbReference>
<evidence type="ECO:0000313" key="4">
    <source>
        <dbReference type="Proteomes" id="UP001597400"/>
    </source>
</evidence>
<name>A0ABW4TY27_9SPHN</name>
<evidence type="ECO:0000256" key="1">
    <source>
        <dbReference type="SAM" id="MobiDB-lite"/>
    </source>
</evidence>
<keyword evidence="4" id="KW-1185">Reference proteome</keyword>
<comment type="caution">
    <text evidence="3">The sequence shown here is derived from an EMBL/GenBank/DDBJ whole genome shotgun (WGS) entry which is preliminary data.</text>
</comment>
<organism evidence="3 4">
    <name type="scientific">Sphingomonas arantia</name>
    <dbReference type="NCBI Taxonomy" id="1460676"/>
    <lineage>
        <taxon>Bacteria</taxon>
        <taxon>Pseudomonadati</taxon>
        <taxon>Pseudomonadota</taxon>
        <taxon>Alphaproteobacteria</taxon>
        <taxon>Sphingomonadales</taxon>
        <taxon>Sphingomonadaceae</taxon>
        <taxon>Sphingomonas</taxon>
    </lineage>
</organism>
<dbReference type="InterPro" id="IPR000326">
    <property type="entry name" value="PAP2/HPO"/>
</dbReference>
<accession>A0ABW4TY27</accession>
<feature type="region of interest" description="Disordered" evidence="1">
    <location>
        <begin position="1"/>
        <end position="24"/>
    </location>
</feature>
<dbReference type="InterPro" id="IPR036938">
    <property type="entry name" value="PAP2/HPO_sf"/>
</dbReference>
<reference evidence="4" key="1">
    <citation type="journal article" date="2019" name="Int. J. Syst. Evol. Microbiol.">
        <title>The Global Catalogue of Microorganisms (GCM) 10K type strain sequencing project: providing services to taxonomists for standard genome sequencing and annotation.</title>
        <authorList>
            <consortium name="The Broad Institute Genomics Platform"/>
            <consortium name="The Broad Institute Genome Sequencing Center for Infectious Disease"/>
            <person name="Wu L."/>
            <person name="Ma J."/>
        </authorList>
    </citation>
    <scope>NUCLEOTIDE SEQUENCE [LARGE SCALE GENOMIC DNA]</scope>
    <source>
        <strain evidence="4">CGMCC 1.12702</strain>
    </source>
</reference>
<protein>
    <submittedName>
        <fullName evidence="3">Phosphatase PAP2 family protein</fullName>
    </submittedName>
</protein>
<dbReference type="EMBL" id="JBHUGS010000003">
    <property type="protein sequence ID" value="MFD1951630.1"/>
    <property type="molecule type" value="Genomic_DNA"/>
</dbReference>
<feature type="region of interest" description="Disordered" evidence="1">
    <location>
        <begin position="109"/>
        <end position="131"/>
    </location>
</feature>
<proteinExistence type="predicted"/>